<dbReference type="InterPro" id="IPR036046">
    <property type="entry name" value="Acylphosphatase-like_dom_sf"/>
</dbReference>
<evidence type="ECO:0000313" key="3">
    <source>
        <dbReference type="Proteomes" id="UP000618931"/>
    </source>
</evidence>
<comment type="caution">
    <text evidence="2">The sequence shown here is derived from an EMBL/GenBank/DDBJ whole genome shotgun (WGS) entry which is preliminary data.</text>
</comment>
<evidence type="ECO:0000259" key="1">
    <source>
        <dbReference type="PROSITE" id="PS50925"/>
    </source>
</evidence>
<dbReference type="RefSeq" id="WP_196295531.1">
    <property type="nucleotide sequence ID" value="NZ_JADQDM010000023.1"/>
</dbReference>
<dbReference type="PROSITE" id="PS50925">
    <property type="entry name" value="BLUF"/>
    <property type="match status" value="1"/>
</dbReference>
<dbReference type="Proteomes" id="UP000618931">
    <property type="component" value="Unassembled WGS sequence"/>
</dbReference>
<protein>
    <submittedName>
        <fullName evidence="2">BLUF domain-containing protein</fullName>
    </submittedName>
</protein>
<reference evidence="2 3" key="1">
    <citation type="submission" date="2020-11" db="EMBL/GenBank/DDBJ databases">
        <authorList>
            <person name="Kim M.K."/>
        </authorList>
    </citation>
    <scope>NUCLEOTIDE SEQUENCE [LARGE SCALE GENOMIC DNA]</scope>
    <source>
        <strain evidence="2 3">BT662</strain>
    </source>
</reference>
<sequence>MAIQQLIYCSTATRPLNEDELVQLVGQARIHNHSQAITGLLFYDGGKFLQVLEGEPAVVDGLYAHIAHDPRHTGLTTVLDAPVPARNFPEWSMGFGQVDSAALARLLGYLDPRCRAALLPRTCNVQEVIADLLRDFMAEQPPAPRRPRAVWH</sequence>
<dbReference type="SUPFAM" id="SSF54975">
    <property type="entry name" value="Acylphosphatase/BLUF domain-like"/>
    <property type="match status" value="1"/>
</dbReference>
<gene>
    <name evidence="2" type="ORF">I2H31_23620</name>
</gene>
<feature type="domain" description="BLUF" evidence="1">
    <location>
        <begin position="3"/>
        <end position="94"/>
    </location>
</feature>
<organism evidence="2 3">
    <name type="scientific">Hymenobacter ruricola</name>
    <dbReference type="NCBI Taxonomy" id="2791023"/>
    <lineage>
        <taxon>Bacteria</taxon>
        <taxon>Pseudomonadati</taxon>
        <taxon>Bacteroidota</taxon>
        <taxon>Cytophagia</taxon>
        <taxon>Cytophagales</taxon>
        <taxon>Hymenobacteraceae</taxon>
        <taxon>Hymenobacter</taxon>
    </lineage>
</organism>
<dbReference type="Gene3D" id="3.30.70.100">
    <property type="match status" value="1"/>
</dbReference>
<dbReference type="InterPro" id="IPR007024">
    <property type="entry name" value="BLUF_domain"/>
</dbReference>
<dbReference type="EMBL" id="JADQDM010000023">
    <property type="protein sequence ID" value="MBF9224113.1"/>
    <property type="molecule type" value="Genomic_DNA"/>
</dbReference>
<proteinExistence type="predicted"/>
<name>A0ABS0IBT8_9BACT</name>
<dbReference type="SMART" id="SM01034">
    <property type="entry name" value="BLUF"/>
    <property type="match status" value="1"/>
</dbReference>
<evidence type="ECO:0000313" key="2">
    <source>
        <dbReference type="EMBL" id="MBF9224113.1"/>
    </source>
</evidence>
<accession>A0ABS0IBT8</accession>
<dbReference type="Pfam" id="PF04940">
    <property type="entry name" value="BLUF"/>
    <property type="match status" value="1"/>
</dbReference>
<keyword evidence="3" id="KW-1185">Reference proteome</keyword>